<keyword evidence="4" id="KW-1185">Reference proteome</keyword>
<keyword evidence="2" id="KW-0472">Membrane</keyword>
<name>A0A3Q7GVE7_SOLLC</name>
<evidence type="ECO:0000256" key="2">
    <source>
        <dbReference type="SAM" id="Phobius"/>
    </source>
</evidence>
<dbReference type="Proteomes" id="UP000004994">
    <property type="component" value="Chromosome 6"/>
</dbReference>
<proteinExistence type="predicted"/>
<sequence length="154" mass="17432">MSFGWLALFVTGRCWLELLLLVDLTVGAVLVGGYWLLLAGSRGCWPGAGGCCPELFVDSFGGLWWVFWVRNNWVVEERREEEGGEEGLTEKRKGKGKGDRLGGEEGGETGRGKGRRWRLKVERGEERMSERRLGERGRGRVFSLFFLKIVFPSF</sequence>
<accession>A0A3Q7GVE7</accession>
<dbReference type="EnsemblPlants" id="Solyc06g050780.1.1">
    <property type="protein sequence ID" value="Solyc06g050780.1.1.1"/>
    <property type="gene ID" value="Solyc06g050780.1"/>
</dbReference>
<keyword evidence="2" id="KW-1133">Transmembrane helix</keyword>
<dbReference type="Gramene" id="Solyc06g050780.1.1">
    <property type="protein sequence ID" value="Solyc06g050780.1.1.1"/>
    <property type="gene ID" value="Solyc06g050780.1"/>
</dbReference>
<evidence type="ECO:0000313" key="3">
    <source>
        <dbReference type="EnsemblPlants" id="Solyc06g050780.1.1.1"/>
    </source>
</evidence>
<dbReference type="InParanoid" id="A0A3Q7GVE7"/>
<keyword evidence="2" id="KW-0812">Transmembrane</keyword>
<feature type="compositionally biased region" description="Basic and acidic residues" evidence="1">
    <location>
        <begin position="88"/>
        <end position="111"/>
    </location>
</feature>
<dbReference type="PaxDb" id="4081-Solyc06g050780.1.1"/>
<dbReference type="AlphaFoldDB" id="A0A3Q7GVE7"/>
<feature type="transmembrane region" description="Helical" evidence="2">
    <location>
        <begin position="15"/>
        <end position="37"/>
    </location>
</feature>
<evidence type="ECO:0000256" key="1">
    <source>
        <dbReference type="SAM" id="MobiDB-lite"/>
    </source>
</evidence>
<protein>
    <submittedName>
        <fullName evidence="3">Uncharacterized protein</fullName>
    </submittedName>
</protein>
<feature type="region of interest" description="Disordered" evidence="1">
    <location>
        <begin position="78"/>
        <end position="117"/>
    </location>
</feature>
<reference evidence="3" key="2">
    <citation type="submission" date="2019-01" db="UniProtKB">
        <authorList>
            <consortium name="EnsemblPlants"/>
        </authorList>
    </citation>
    <scope>IDENTIFICATION</scope>
    <source>
        <strain evidence="3">cv. Heinz 1706</strain>
    </source>
</reference>
<evidence type="ECO:0000313" key="4">
    <source>
        <dbReference type="Proteomes" id="UP000004994"/>
    </source>
</evidence>
<reference evidence="3" key="1">
    <citation type="journal article" date="2012" name="Nature">
        <title>The tomato genome sequence provides insights into fleshy fruit evolution.</title>
        <authorList>
            <consortium name="Tomato Genome Consortium"/>
        </authorList>
    </citation>
    <scope>NUCLEOTIDE SEQUENCE [LARGE SCALE GENOMIC DNA]</scope>
    <source>
        <strain evidence="3">cv. Heinz 1706</strain>
    </source>
</reference>
<organism evidence="3">
    <name type="scientific">Solanum lycopersicum</name>
    <name type="common">Tomato</name>
    <name type="synonym">Lycopersicon esculentum</name>
    <dbReference type="NCBI Taxonomy" id="4081"/>
    <lineage>
        <taxon>Eukaryota</taxon>
        <taxon>Viridiplantae</taxon>
        <taxon>Streptophyta</taxon>
        <taxon>Embryophyta</taxon>
        <taxon>Tracheophyta</taxon>
        <taxon>Spermatophyta</taxon>
        <taxon>Magnoliopsida</taxon>
        <taxon>eudicotyledons</taxon>
        <taxon>Gunneridae</taxon>
        <taxon>Pentapetalae</taxon>
        <taxon>asterids</taxon>
        <taxon>lamiids</taxon>
        <taxon>Solanales</taxon>
        <taxon>Solanaceae</taxon>
        <taxon>Solanoideae</taxon>
        <taxon>Solaneae</taxon>
        <taxon>Solanum</taxon>
        <taxon>Solanum subgen. Lycopersicon</taxon>
    </lineage>
</organism>